<accession>A0A821RA18</accession>
<evidence type="ECO:0000313" key="1">
    <source>
        <dbReference type="EMBL" id="CAF4837821.1"/>
    </source>
</evidence>
<name>A0A821RA18_9NEOP</name>
<gene>
    <name evidence="1" type="ORF">PMACD_LOCUS5839</name>
</gene>
<dbReference type="Proteomes" id="UP000663880">
    <property type="component" value="Unassembled WGS sequence"/>
</dbReference>
<evidence type="ECO:0000313" key="2">
    <source>
        <dbReference type="Proteomes" id="UP000663880"/>
    </source>
</evidence>
<sequence>MPPGHEMPMESGPRVVSRLDDAEKLDVELDTFFTETLAELRAASGITAVEIDGTEQIGKNILCSSV</sequence>
<proteinExistence type="predicted"/>
<keyword evidence="2" id="KW-1185">Reference proteome</keyword>
<protein>
    <submittedName>
        <fullName evidence="1">Uncharacterized protein</fullName>
    </submittedName>
</protein>
<organism evidence="1 2">
    <name type="scientific">Pieris macdunnoughi</name>
    <dbReference type="NCBI Taxonomy" id="345717"/>
    <lineage>
        <taxon>Eukaryota</taxon>
        <taxon>Metazoa</taxon>
        <taxon>Ecdysozoa</taxon>
        <taxon>Arthropoda</taxon>
        <taxon>Hexapoda</taxon>
        <taxon>Insecta</taxon>
        <taxon>Pterygota</taxon>
        <taxon>Neoptera</taxon>
        <taxon>Endopterygota</taxon>
        <taxon>Lepidoptera</taxon>
        <taxon>Glossata</taxon>
        <taxon>Ditrysia</taxon>
        <taxon>Papilionoidea</taxon>
        <taxon>Pieridae</taxon>
        <taxon>Pierinae</taxon>
        <taxon>Pieris</taxon>
    </lineage>
</organism>
<comment type="caution">
    <text evidence="1">The sequence shown here is derived from an EMBL/GenBank/DDBJ whole genome shotgun (WGS) entry which is preliminary data.</text>
</comment>
<dbReference type="AlphaFoldDB" id="A0A821RA18"/>
<dbReference type="EMBL" id="CAJOBZ010000012">
    <property type="protein sequence ID" value="CAF4837821.1"/>
    <property type="molecule type" value="Genomic_DNA"/>
</dbReference>
<reference evidence="1" key="1">
    <citation type="submission" date="2021-02" db="EMBL/GenBank/DDBJ databases">
        <authorList>
            <person name="Steward A R."/>
        </authorList>
    </citation>
    <scope>NUCLEOTIDE SEQUENCE</scope>
</reference>
<dbReference type="OrthoDB" id="522106at2759"/>